<feature type="active site" evidence="5">
    <location>
        <position position="336"/>
    </location>
</feature>
<dbReference type="InterPro" id="IPR011856">
    <property type="entry name" value="tRNA_endonuc-like_dom_sf"/>
</dbReference>
<feature type="active site" evidence="5">
    <location>
        <position position="304"/>
    </location>
</feature>
<keyword evidence="9" id="KW-1185">Reference proteome</keyword>
<reference evidence="8 9" key="1">
    <citation type="submission" date="2016-11" db="EMBL/GenBank/DDBJ databases">
        <authorList>
            <person name="Jaros S."/>
            <person name="Januszkiewicz K."/>
            <person name="Wedrychowicz H."/>
        </authorList>
    </citation>
    <scope>NUCLEOTIDE SEQUENCE [LARGE SCALE GENOMIC DNA]</scope>
</reference>
<name>A0A2X0NW52_9BASI</name>
<dbReference type="GO" id="GO:0003676">
    <property type="term" value="F:nucleic acid binding"/>
    <property type="evidence" value="ECO:0007669"/>
    <property type="project" value="InterPro"/>
</dbReference>
<keyword evidence="3 4" id="KW-0456">Lyase</keyword>
<dbReference type="CDD" id="cd22363">
    <property type="entry name" value="tRNA-intron_lyase_C"/>
    <property type="match status" value="1"/>
</dbReference>
<feature type="compositionally biased region" description="Polar residues" evidence="6">
    <location>
        <begin position="174"/>
        <end position="186"/>
    </location>
</feature>
<accession>A0A2X0NW52</accession>
<dbReference type="PANTHER" id="PTHR13070:SF0">
    <property type="entry name" value="TRNA-SPLICING ENDONUCLEASE SUBUNIT SEN34"/>
    <property type="match status" value="1"/>
</dbReference>
<evidence type="ECO:0000256" key="4">
    <source>
        <dbReference type="PIRNR" id="PIRNR017250"/>
    </source>
</evidence>
<feature type="region of interest" description="Disordered" evidence="6">
    <location>
        <begin position="161"/>
        <end position="191"/>
    </location>
</feature>
<evidence type="ECO:0000256" key="5">
    <source>
        <dbReference type="PIRSR" id="PIRSR017250-50"/>
    </source>
</evidence>
<dbReference type="InterPro" id="IPR016690">
    <property type="entry name" value="TSEN34"/>
</dbReference>
<dbReference type="PIRSF" id="PIRSF017250">
    <property type="entry name" value="tRNA_splic_SEN34"/>
    <property type="match status" value="1"/>
</dbReference>
<proteinExistence type="inferred from homology"/>
<dbReference type="AlphaFoldDB" id="A0A2X0NW52"/>
<dbReference type="InterPro" id="IPR036167">
    <property type="entry name" value="tRNA_intron_Endo_cat-like_sf"/>
</dbReference>
<evidence type="ECO:0000256" key="3">
    <source>
        <dbReference type="ARBA" id="ARBA00023239"/>
    </source>
</evidence>
<evidence type="ECO:0000313" key="8">
    <source>
        <dbReference type="EMBL" id="SGY32448.1"/>
    </source>
</evidence>
<evidence type="ECO:0000256" key="2">
    <source>
        <dbReference type="ARBA" id="ARBA00022694"/>
    </source>
</evidence>
<dbReference type="Gene3D" id="3.40.1350.10">
    <property type="match status" value="1"/>
</dbReference>
<organism evidence="8 9">
    <name type="scientific">Microbotryum silenes-dioicae</name>
    <dbReference type="NCBI Taxonomy" id="796604"/>
    <lineage>
        <taxon>Eukaryota</taxon>
        <taxon>Fungi</taxon>
        <taxon>Dikarya</taxon>
        <taxon>Basidiomycota</taxon>
        <taxon>Pucciniomycotina</taxon>
        <taxon>Microbotryomycetes</taxon>
        <taxon>Microbotryales</taxon>
        <taxon>Microbotryaceae</taxon>
        <taxon>Microbotryum</taxon>
    </lineage>
</organism>
<evidence type="ECO:0000256" key="1">
    <source>
        <dbReference type="ARBA" id="ARBA00008078"/>
    </source>
</evidence>
<keyword evidence="2 4" id="KW-0819">tRNA processing</keyword>
<feature type="active site" evidence="5">
    <location>
        <position position="270"/>
    </location>
</feature>
<protein>
    <recommendedName>
        <fullName evidence="4">tRNA-splicing endonuclease subunit Sen34</fullName>
        <ecNumber evidence="4">4.6.1.16</ecNumber>
    </recommendedName>
</protein>
<dbReference type="EC" id="4.6.1.16" evidence="4"/>
<feature type="domain" description="TSEN34 N-terminal" evidence="7">
    <location>
        <begin position="9"/>
        <end position="78"/>
    </location>
</feature>
<dbReference type="EMBL" id="FQNC01000041">
    <property type="protein sequence ID" value="SGY32448.1"/>
    <property type="molecule type" value="Genomic_DNA"/>
</dbReference>
<evidence type="ECO:0000256" key="6">
    <source>
        <dbReference type="SAM" id="MobiDB-lite"/>
    </source>
</evidence>
<dbReference type="SUPFAM" id="SSF53032">
    <property type="entry name" value="tRNA-intron endonuclease catalytic domain-like"/>
    <property type="match status" value="2"/>
</dbReference>
<evidence type="ECO:0000313" key="9">
    <source>
        <dbReference type="Proteomes" id="UP000249464"/>
    </source>
</evidence>
<dbReference type="GO" id="GO:0000214">
    <property type="term" value="C:tRNA-intron endonuclease complex"/>
    <property type="evidence" value="ECO:0007669"/>
    <property type="project" value="UniProtKB-UniRule"/>
</dbReference>
<dbReference type="GO" id="GO:0000213">
    <property type="term" value="F:tRNA-intron lyase activity"/>
    <property type="evidence" value="ECO:0007669"/>
    <property type="project" value="UniProtKB-UniRule"/>
</dbReference>
<dbReference type="PANTHER" id="PTHR13070">
    <property type="entry name" value="TRNA-SPLICING ENDONUCLEASE SUBUNIT SEN34-RELATED"/>
    <property type="match status" value="1"/>
</dbReference>
<comment type="similarity">
    <text evidence="1 4">Belongs to the tRNA-intron endonuclease family.</text>
</comment>
<sequence length="361" mass="41047">MSPPEQERIKIYVSNQRGYIWDVRDLQTLRVNHHICGVLSGTLPQVGQQNVFLGIPLLLLPDETVLLVRNNLAVLIDDRAAHHPPTTEQATHYDFQRQSAIQAQQKHIRQFEQEKKVKMAHLFKDKIEKKRLLKSEKNQPVETRANDEEVASAEIQAETGVWQLNVPDLEPNGRSKSPVASTSSAPTREANEDLSGVPYTIMIQGSSTDALWHDPAWASYLTLEAAKEAGVWDYPTNQLQQSRSNVFEDLWRKGHFMGGGLRFGGDFLVYPGSFFPKRFQYDAVWKANRNVGYYISLGDPLRYHSHFTLTVLSSLDQKIMPLDLISYGRLATAVKKAHLLASWDEKEDKVEYFSLEWAAMG</sequence>
<dbReference type="GO" id="GO:0000379">
    <property type="term" value="P:tRNA-type intron splice site recognition and cleavage"/>
    <property type="evidence" value="ECO:0007669"/>
    <property type="project" value="UniProtKB-UniRule"/>
</dbReference>
<dbReference type="Pfam" id="PF26577">
    <property type="entry name" value="TSEN34_N"/>
    <property type="match status" value="1"/>
</dbReference>
<gene>
    <name evidence="8" type="primary">BQ5605_C002g01364</name>
    <name evidence="8" type="ORF">BQ5605_C002G01364</name>
</gene>
<comment type="function">
    <text evidence="4">Constitutes one of the two catalytic subunit of the tRNA-splicing endonuclease complex, a complex responsible for identification and cleavage of the splice sites in pre-tRNA. It cleaves pre-tRNA at the 5'- and 3'-splice sites to release the intron. The products are an intron and two tRNA half-molecules bearing 2',3'-cyclic phosphate and 5'-OH termini. There are no conserved sequences at the splice sites, but the intron is invariably located at the same site in the gene, placing the splice sites an invariant distance from the constant structural features of the tRNA body.</text>
</comment>
<dbReference type="InterPro" id="IPR006677">
    <property type="entry name" value="tRNA_intron_Endonuc_cat-like"/>
</dbReference>
<dbReference type="InterPro" id="IPR059049">
    <property type="entry name" value="TSEN34_N"/>
</dbReference>
<dbReference type="STRING" id="796604.A0A2X0NW52"/>
<dbReference type="Proteomes" id="UP000249464">
    <property type="component" value="Unassembled WGS sequence"/>
</dbReference>
<evidence type="ECO:0000259" key="7">
    <source>
        <dbReference type="Pfam" id="PF26577"/>
    </source>
</evidence>